<proteinExistence type="inferred from homology"/>
<keyword evidence="4" id="KW-0223">Dioxygenase</keyword>
<keyword evidence="5" id="KW-0560">Oxidoreductase</keyword>
<dbReference type="AlphaFoldDB" id="A0A4Q4MHA4"/>
<dbReference type="GO" id="GO:0051213">
    <property type="term" value="F:dioxygenase activity"/>
    <property type="evidence" value="ECO:0007669"/>
    <property type="project" value="UniProtKB-KW"/>
</dbReference>
<evidence type="ECO:0000256" key="3">
    <source>
        <dbReference type="ARBA" id="ARBA00022723"/>
    </source>
</evidence>
<dbReference type="InterPro" id="IPR032862">
    <property type="entry name" value="ALKBH6"/>
</dbReference>
<dbReference type="GO" id="GO:0005634">
    <property type="term" value="C:nucleus"/>
    <property type="evidence" value="ECO:0007669"/>
    <property type="project" value="UniProtKB-SubCell"/>
</dbReference>
<dbReference type="Gene3D" id="2.60.120.590">
    <property type="entry name" value="Alpha-ketoglutarate-dependent dioxygenase AlkB-like"/>
    <property type="match status" value="1"/>
</dbReference>
<dbReference type="InterPro" id="IPR005123">
    <property type="entry name" value="Oxoglu/Fe-dep_dioxygenase_dom"/>
</dbReference>
<evidence type="ECO:0000256" key="7">
    <source>
        <dbReference type="ARBA" id="ARBA00023242"/>
    </source>
</evidence>
<name>A0A4Q4MHA4_9PLEO</name>
<evidence type="ECO:0000259" key="9">
    <source>
        <dbReference type="PROSITE" id="PS51471"/>
    </source>
</evidence>
<dbReference type="InterPro" id="IPR037151">
    <property type="entry name" value="AlkB-like_sf"/>
</dbReference>
<evidence type="ECO:0000256" key="1">
    <source>
        <dbReference type="ARBA" id="ARBA00004123"/>
    </source>
</evidence>
<evidence type="ECO:0000256" key="2">
    <source>
        <dbReference type="ARBA" id="ARBA00007879"/>
    </source>
</evidence>
<dbReference type="PANTHER" id="PTHR46030:SF1">
    <property type="entry name" value="ALPHA-KETOGLUTARATE-DEPENDENT DIOXYGENASE ALKB HOMOLOG 6"/>
    <property type="match status" value="1"/>
</dbReference>
<dbReference type="Pfam" id="PF13532">
    <property type="entry name" value="2OG-FeII_Oxy_2"/>
    <property type="match status" value="1"/>
</dbReference>
<keyword evidence="3" id="KW-0479">Metal-binding</keyword>
<gene>
    <name evidence="10" type="ORF">AA0114_g5667</name>
</gene>
<keyword evidence="6" id="KW-0408">Iron</keyword>
<evidence type="ECO:0000256" key="5">
    <source>
        <dbReference type="ARBA" id="ARBA00023002"/>
    </source>
</evidence>
<evidence type="ECO:0000256" key="6">
    <source>
        <dbReference type="ARBA" id="ARBA00023004"/>
    </source>
</evidence>
<comment type="caution">
    <text evidence="10">The sequence shown here is derived from an EMBL/GenBank/DDBJ whole genome shotgun (WGS) entry which is preliminary data.</text>
</comment>
<organism evidence="10 11">
    <name type="scientific">Alternaria tenuissima</name>
    <dbReference type="NCBI Taxonomy" id="119927"/>
    <lineage>
        <taxon>Eukaryota</taxon>
        <taxon>Fungi</taxon>
        <taxon>Dikarya</taxon>
        <taxon>Ascomycota</taxon>
        <taxon>Pezizomycotina</taxon>
        <taxon>Dothideomycetes</taxon>
        <taxon>Pleosporomycetidae</taxon>
        <taxon>Pleosporales</taxon>
        <taxon>Pleosporineae</taxon>
        <taxon>Pleosporaceae</taxon>
        <taxon>Alternaria</taxon>
        <taxon>Alternaria sect. Alternaria</taxon>
        <taxon>Alternaria alternata complex</taxon>
    </lineage>
</organism>
<protein>
    <recommendedName>
        <fullName evidence="9">Fe2OG dioxygenase domain-containing protein</fullName>
    </recommendedName>
</protein>
<reference evidence="11" key="1">
    <citation type="journal article" date="2019" name="bioRxiv">
        <title>Genomics, evolutionary history and diagnostics of the Alternaria alternata species group including apple and Asian pear pathotypes.</title>
        <authorList>
            <person name="Armitage A.D."/>
            <person name="Cockerton H.M."/>
            <person name="Sreenivasaprasad S."/>
            <person name="Woodhall J.W."/>
            <person name="Lane C.R."/>
            <person name="Harrison R.J."/>
            <person name="Clarkson J.P."/>
        </authorList>
    </citation>
    <scope>NUCLEOTIDE SEQUENCE [LARGE SCALE GENOMIC DNA]</scope>
    <source>
        <strain evidence="11">FERA 1082</strain>
    </source>
</reference>
<dbReference type="GO" id="GO:0046872">
    <property type="term" value="F:metal ion binding"/>
    <property type="evidence" value="ECO:0007669"/>
    <property type="project" value="UniProtKB-KW"/>
</dbReference>
<feature type="region of interest" description="Disordered" evidence="8">
    <location>
        <begin position="145"/>
        <end position="176"/>
    </location>
</feature>
<evidence type="ECO:0000313" key="11">
    <source>
        <dbReference type="Proteomes" id="UP000292402"/>
    </source>
</evidence>
<dbReference type="SUPFAM" id="SSF51197">
    <property type="entry name" value="Clavaminate synthase-like"/>
    <property type="match status" value="1"/>
</dbReference>
<dbReference type="EMBL" id="PDXA01000016">
    <property type="protein sequence ID" value="RYN51350.1"/>
    <property type="molecule type" value="Genomic_DNA"/>
</dbReference>
<evidence type="ECO:0000256" key="4">
    <source>
        <dbReference type="ARBA" id="ARBA00022964"/>
    </source>
</evidence>
<keyword evidence="7" id="KW-0539">Nucleus</keyword>
<sequence length="272" mass="30191">MGDQGEISKTNLEAFRIAGLPPDFYYIPNFISAEEESSIVQKIPAQRWTHLTHRRLQALPSTLTKNNTLLAAPLPAYLTNPILSRFKDLGIFDHTPHGQPNHVLINEYRPGEGIMPHEDGDAYAHVVATVSLGAGLCLDVLPKPESSFDKEGQQDGGNEGQEIEQSSPTRNEDNQQEKMLHLPTRIFQEPRSLLITTGRAYRELMHGISSIEVDEELSEETVANWGLLSQEGKDAIARDGGRNLRGTRVSLTYRDVIKVSTAASRVLGMGRR</sequence>
<evidence type="ECO:0000313" key="10">
    <source>
        <dbReference type="EMBL" id="RYN51350.1"/>
    </source>
</evidence>
<comment type="subcellular location">
    <subcellularLocation>
        <location evidence="1">Nucleus</location>
    </subcellularLocation>
</comment>
<dbReference type="Proteomes" id="UP000292402">
    <property type="component" value="Unassembled WGS sequence"/>
</dbReference>
<dbReference type="InterPro" id="IPR027450">
    <property type="entry name" value="AlkB-like"/>
</dbReference>
<evidence type="ECO:0000256" key="8">
    <source>
        <dbReference type="SAM" id="MobiDB-lite"/>
    </source>
</evidence>
<comment type="similarity">
    <text evidence="2">Belongs to the alkB family.</text>
</comment>
<dbReference type="PANTHER" id="PTHR46030">
    <property type="entry name" value="ALPHA-KETOGLUTARATE-DEPENDENT DIOXYGENASE ALKB HOMOLOG 6"/>
    <property type="match status" value="1"/>
</dbReference>
<dbReference type="PROSITE" id="PS51471">
    <property type="entry name" value="FE2OG_OXY"/>
    <property type="match status" value="1"/>
</dbReference>
<feature type="domain" description="Fe2OG dioxygenase" evidence="9">
    <location>
        <begin position="99"/>
        <end position="257"/>
    </location>
</feature>
<accession>A0A4Q4MHA4</accession>